<gene>
    <name evidence="1" type="ORF">JAY77_20155</name>
</gene>
<evidence type="ECO:0000313" key="1">
    <source>
        <dbReference type="EMBL" id="MCG7980447.1"/>
    </source>
</evidence>
<dbReference type="AlphaFoldDB" id="A0A9E4NP42"/>
<dbReference type="InterPro" id="IPR009959">
    <property type="entry name" value="Cyclase_SnoaL-like"/>
</dbReference>
<dbReference type="GO" id="GO:0030638">
    <property type="term" value="P:polyketide metabolic process"/>
    <property type="evidence" value="ECO:0007669"/>
    <property type="project" value="InterPro"/>
</dbReference>
<dbReference type="Gene3D" id="3.10.450.50">
    <property type="match status" value="1"/>
</dbReference>
<accession>A0A9E4NP42</accession>
<dbReference type="PANTHER" id="PTHR38436:SF1">
    <property type="entry name" value="ESTER CYCLASE"/>
    <property type="match status" value="1"/>
</dbReference>
<dbReference type="Proteomes" id="UP000886674">
    <property type="component" value="Unassembled WGS sequence"/>
</dbReference>
<organism evidence="1 2">
    <name type="scientific">Candidatus Thiodiazotropha taylori</name>
    <dbReference type="NCBI Taxonomy" id="2792791"/>
    <lineage>
        <taxon>Bacteria</taxon>
        <taxon>Pseudomonadati</taxon>
        <taxon>Pseudomonadota</taxon>
        <taxon>Gammaproteobacteria</taxon>
        <taxon>Chromatiales</taxon>
        <taxon>Sedimenticolaceae</taxon>
        <taxon>Candidatus Thiodiazotropha</taxon>
    </lineage>
</organism>
<dbReference type="PANTHER" id="PTHR38436">
    <property type="entry name" value="POLYKETIDE CYCLASE SNOAL-LIKE DOMAIN"/>
    <property type="match status" value="1"/>
</dbReference>
<dbReference type="EMBL" id="JAEPCR010000123">
    <property type="protein sequence ID" value="MCG7980447.1"/>
    <property type="molecule type" value="Genomic_DNA"/>
</dbReference>
<name>A0A9E4NP42_9GAMM</name>
<proteinExistence type="predicted"/>
<evidence type="ECO:0000313" key="2">
    <source>
        <dbReference type="Proteomes" id="UP000886674"/>
    </source>
</evidence>
<comment type="caution">
    <text evidence="1">The sequence shown here is derived from an EMBL/GenBank/DDBJ whole genome shotgun (WGS) entry which is preliminary data.</text>
</comment>
<dbReference type="InterPro" id="IPR032710">
    <property type="entry name" value="NTF2-like_dom_sf"/>
</dbReference>
<sequence length="143" mass="15840">MMQTPSEIVREWFDRVWNNGEAEFIDVGLAECCELTGLTPQPIQSPSDFHQFHQMMNNLFEDIHVEIDHIMESGESCSGVVTVTGTHRQSGRAIQFQSSFFGRIEEGKICHAINLTDYLSVLVQIGALPADAVEKGLAGESAL</sequence>
<dbReference type="Pfam" id="PF07366">
    <property type="entry name" value="SnoaL"/>
    <property type="match status" value="1"/>
</dbReference>
<reference evidence="1" key="1">
    <citation type="journal article" date="2021" name="Proc. Natl. Acad. Sci. U.S.A.">
        <title>Global biogeography of chemosynthetic symbionts reveals both localized and globally distributed symbiont groups. .</title>
        <authorList>
            <person name="Osvatic J.T."/>
            <person name="Wilkins L.G.E."/>
            <person name="Leibrecht L."/>
            <person name="Leray M."/>
            <person name="Zauner S."/>
            <person name="Polzin J."/>
            <person name="Camacho Y."/>
            <person name="Gros O."/>
            <person name="van Gils J.A."/>
            <person name="Eisen J.A."/>
            <person name="Petersen J.M."/>
            <person name="Yuen B."/>
        </authorList>
    </citation>
    <scope>NUCLEOTIDE SEQUENCE</scope>
    <source>
        <strain evidence="1">MAGclacostrist055</strain>
    </source>
</reference>
<protein>
    <submittedName>
        <fullName evidence="1">Ester cyclase</fullName>
    </submittedName>
</protein>
<dbReference type="SUPFAM" id="SSF54427">
    <property type="entry name" value="NTF2-like"/>
    <property type="match status" value="1"/>
</dbReference>